<dbReference type="EMBL" id="JASPKZ010007485">
    <property type="protein sequence ID" value="KAJ9584003.1"/>
    <property type="molecule type" value="Genomic_DNA"/>
</dbReference>
<organism evidence="17 18">
    <name type="scientific">Diploptera punctata</name>
    <name type="common">Pacific beetle cockroach</name>
    <dbReference type="NCBI Taxonomy" id="6984"/>
    <lineage>
        <taxon>Eukaryota</taxon>
        <taxon>Metazoa</taxon>
        <taxon>Ecdysozoa</taxon>
        <taxon>Arthropoda</taxon>
        <taxon>Hexapoda</taxon>
        <taxon>Insecta</taxon>
        <taxon>Pterygota</taxon>
        <taxon>Neoptera</taxon>
        <taxon>Polyneoptera</taxon>
        <taxon>Dictyoptera</taxon>
        <taxon>Blattodea</taxon>
        <taxon>Blaberoidea</taxon>
        <taxon>Blaberidae</taxon>
        <taxon>Diplopterinae</taxon>
        <taxon>Diploptera</taxon>
    </lineage>
</organism>
<proteinExistence type="inferred from homology"/>
<keyword evidence="8 13" id="KW-0472">Membrane</keyword>
<dbReference type="Gene3D" id="3.40.190.10">
    <property type="entry name" value="Periplasmic binding protein-like II"/>
    <property type="match status" value="1"/>
</dbReference>
<dbReference type="InterPro" id="IPR019594">
    <property type="entry name" value="Glu/Gly-bd"/>
</dbReference>
<accession>A0AAD7ZQH3</accession>
<dbReference type="PANTHER" id="PTHR42643">
    <property type="entry name" value="IONOTROPIC RECEPTOR 20A-RELATED"/>
    <property type="match status" value="1"/>
</dbReference>
<keyword evidence="11" id="KW-1071">Ligand-gated ion channel</keyword>
<comment type="caution">
    <text evidence="17">The sequence shown here is derived from an EMBL/GenBank/DDBJ whole genome shotgun (WGS) entry which is preliminary data.</text>
</comment>
<reference evidence="17" key="2">
    <citation type="submission" date="2023-05" db="EMBL/GenBank/DDBJ databases">
        <authorList>
            <person name="Fouks B."/>
        </authorList>
    </citation>
    <scope>NUCLEOTIDE SEQUENCE</scope>
    <source>
        <strain evidence="17">Stay&amp;Tobe</strain>
        <tissue evidence="17">Testes</tissue>
    </source>
</reference>
<dbReference type="GO" id="GO:0005886">
    <property type="term" value="C:plasma membrane"/>
    <property type="evidence" value="ECO:0007669"/>
    <property type="project" value="UniProtKB-SubCell"/>
</dbReference>
<evidence type="ECO:0000313" key="17">
    <source>
        <dbReference type="EMBL" id="KAJ9584003.1"/>
    </source>
</evidence>
<evidence type="ECO:0000313" key="18">
    <source>
        <dbReference type="Proteomes" id="UP001233999"/>
    </source>
</evidence>
<evidence type="ECO:0000256" key="7">
    <source>
        <dbReference type="ARBA" id="ARBA00023065"/>
    </source>
</evidence>
<evidence type="ECO:0000259" key="16">
    <source>
        <dbReference type="Pfam" id="PF10613"/>
    </source>
</evidence>
<keyword evidence="10" id="KW-0325">Glycoprotein</keyword>
<evidence type="ECO:0000259" key="15">
    <source>
        <dbReference type="Pfam" id="PF00060"/>
    </source>
</evidence>
<dbReference type="Pfam" id="PF10613">
    <property type="entry name" value="Lig_chan-Glu_bd"/>
    <property type="match status" value="1"/>
</dbReference>
<dbReference type="AlphaFoldDB" id="A0AAD7ZQH3"/>
<dbReference type="GO" id="GO:0050906">
    <property type="term" value="P:detection of stimulus involved in sensory perception"/>
    <property type="evidence" value="ECO:0007669"/>
    <property type="project" value="UniProtKB-ARBA"/>
</dbReference>
<comment type="similarity">
    <text evidence="2">Belongs to the glutamate-gated ion channel (TC 1.A.10.1) family.</text>
</comment>
<evidence type="ECO:0000256" key="11">
    <source>
        <dbReference type="ARBA" id="ARBA00023286"/>
    </source>
</evidence>
<evidence type="ECO:0000256" key="1">
    <source>
        <dbReference type="ARBA" id="ARBA00004651"/>
    </source>
</evidence>
<evidence type="ECO:0000256" key="14">
    <source>
        <dbReference type="SAM" id="SignalP"/>
    </source>
</evidence>
<evidence type="ECO:0000256" key="4">
    <source>
        <dbReference type="ARBA" id="ARBA00022475"/>
    </source>
</evidence>
<keyword evidence="5 13" id="KW-0812">Transmembrane</keyword>
<feature type="domain" description="Ionotropic glutamate receptor C-terminal" evidence="15">
    <location>
        <begin position="413"/>
        <end position="634"/>
    </location>
</feature>
<comment type="subcellular location">
    <subcellularLocation>
        <location evidence="1">Cell membrane</location>
        <topology evidence="1">Multi-pass membrane protein</topology>
    </subcellularLocation>
</comment>
<keyword evidence="18" id="KW-1185">Reference proteome</keyword>
<reference evidence="17" key="1">
    <citation type="journal article" date="2023" name="IScience">
        <title>Live-bearing cockroach genome reveals convergent evolutionary mechanisms linked to viviparity in insects and beyond.</title>
        <authorList>
            <person name="Fouks B."/>
            <person name="Harrison M.C."/>
            <person name="Mikhailova A.A."/>
            <person name="Marchal E."/>
            <person name="English S."/>
            <person name="Carruthers M."/>
            <person name="Jennings E.C."/>
            <person name="Chiamaka E.L."/>
            <person name="Frigard R.A."/>
            <person name="Pippel M."/>
            <person name="Attardo G.M."/>
            <person name="Benoit J.B."/>
            <person name="Bornberg-Bauer E."/>
            <person name="Tobe S.S."/>
        </authorList>
    </citation>
    <scope>NUCLEOTIDE SEQUENCE</scope>
    <source>
        <strain evidence="17">Stay&amp;Tobe</strain>
    </source>
</reference>
<evidence type="ECO:0000256" key="5">
    <source>
        <dbReference type="ARBA" id="ARBA00022692"/>
    </source>
</evidence>
<dbReference type="PANTHER" id="PTHR42643:SF40">
    <property type="entry name" value="IONOTROPIC RECEPTOR 41A-RELATED"/>
    <property type="match status" value="1"/>
</dbReference>
<sequence length="657" mass="75998">MFKENFVVYCLLLSSLRTSAQNTSEDIFGELIKEIIVKYFMEYNCITFITENEHDIVDFVPSEIPFFHIAIGGKSKIIEEIEESDTLDANRVSAGTKIFERLLIQTLDTNCQSYIIQVTNPTSVVYSFARATRRCVTRSDRSYVFLALHSHFKEESIFSMKEMNFMPNLIVCKMSSKHILYEYDDLETATFMGSRETNQTEILNNHQSTNISSRPNYSKSEFNDSVYSVNYPRINDMCVEIITHKFSGRKSQNITILLDFWKWNGYGYEFVFGNNLFPDKLINLEEKQIRLISFPWAQFVVSNEKIDPPVEDGMEILIFREFSRKFNSTFKLNLDVSNLWGHIYDNGSGTGLQGDIMTDRADFAFAALYMWHSTYQWIDYTMCHYKTEIICMAPKPKMLPKWMSPILPFKPIVWSVVGISILIIATLLYMINKTSRYIPGDVRQQRYDTLINSVLVTFGLFIEQCPPVNTGPENPIQAIFNRLVAMILVFSVLLTTAYNSGLASILTIPQFEKPIDTRQDLVDRNIIWAGNHESWIWSISKTDEPLYQALVKNFRVWEETKITQMASKAKITFPLEKTPAGIILYWDSAIIRKYYSLTTQTAITRSVDLVDDVGPIKLSMQHMQGTFIILAMGLFLSFIAFLIEVLTLWLHNQYFNK</sequence>
<protein>
    <submittedName>
        <fullName evidence="17">Uncharacterized protein</fullName>
    </submittedName>
</protein>
<dbReference type="Proteomes" id="UP001233999">
    <property type="component" value="Unassembled WGS sequence"/>
</dbReference>
<dbReference type="Pfam" id="PF00060">
    <property type="entry name" value="Lig_chan"/>
    <property type="match status" value="1"/>
</dbReference>
<evidence type="ECO:0000256" key="9">
    <source>
        <dbReference type="ARBA" id="ARBA00023170"/>
    </source>
</evidence>
<keyword evidence="12" id="KW-0407">Ion channel</keyword>
<keyword evidence="6 13" id="KW-1133">Transmembrane helix</keyword>
<keyword evidence="3" id="KW-0813">Transport</keyword>
<evidence type="ECO:0000256" key="8">
    <source>
        <dbReference type="ARBA" id="ARBA00023136"/>
    </source>
</evidence>
<keyword evidence="7" id="KW-0406">Ion transport</keyword>
<evidence type="ECO:0000256" key="10">
    <source>
        <dbReference type="ARBA" id="ARBA00023180"/>
    </source>
</evidence>
<evidence type="ECO:0000256" key="2">
    <source>
        <dbReference type="ARBA" id="ARBA00008685"/>
    </source>
</evidence>
<keyword evidence="14" id="KW-0732">Signal</keyword>
<keyword evidence="9" id="KW-0675">Receptor</keyword>
<keyword evidence="4" id="KW-1003">Cell membrane</keyword>
<evidence type="ECO:0000256" key="3">
    <source>
        <dbReference type="ARBA" id="ARBA00022448"/>
    </source>
</evidence>
<evidence type="ECO:0000256" key="13">
    <source>
        <dbReference type="SAM" id="Phobius"/>
    </source>
</evidence>
<dbReference type="InterPro" id="IPR001320">
    <property type="entry name" value="Iontro_rcpt_C"/>
</dbReference>
<feature type="domain" description="Ionotropic glutamate receptor L-glutamate and glycine-binding" evidence="16">
    <location>
        <begin position="312"/>
        <end position="396"/>
    </location>
</feature>
<dbReference type="Gene3D" id="1.10.287.70">
    <property type="match status" value="1"/>
</dbReference>
<feature type="transmembrane region" description="Helical" evidence="13">
    <location>
        <begin position="627"/>
        <end position="650"/>
    </location>
</feature>
<feature type="transmembrane region" description="Helical" evidence="13">
    <location>
        <begin position="483"/>
        <end position="508"/>
    </location>
</feature>
<dbReference type="InterPro" id="IPR052192">
    <property type="entry name" value="Insect_Ionotropic_Sensory_Rcpt"/>
</dbReference>
<evidence type="ECO:0000256" key="12">
    <source>
        <dbReference type="ARBA" id="ARBA00023303"/>
    </source>
</evidence>
<feature type="chain" id="PRO_5042168840" evidence="14">
    <location>
        <begin position="21"/>
        <end position="657"/>
    </location>
</feature>
<dbReference type="GO" id="GO:0015276">
    <property type="term" value="F:ligand-gated monoatomic ion channel activity"/>
    <property type="evidence" value="ECO:0007669"/>
    <property type="project" value="InterPro"/>
</dbReference>
<evidence type="ECO:0000256" key="6">
    <source>
        <dbReference type="ARBA" id="ARBA00022989"/>
    </source>
</evidence>
<dbReference type="SUPFAM" id="SSF53850">
    <property type="entry name" value="Periplasmic binding protein-like II"/>
    <property type="match status" value="1"/>
</dbReference>
<feature type="signal peptide" evidence="14">
    <location>
        <begin position="1"/>
        <end position="20"/>
    </location>
</feature>
<gene>
    <name evidence="17" type="ORF">L9F63_021655</name>
</gene>
<feature type="transmembrane region" description="Helical" evidence="13">
    <location>
        <begin position="412"/>
        <end position="431"/>
    </location>
</feature>
<name>A0AAD7ZQH3_DIPPU</name>
<feature type="transmembrane region" description="Helical" evidence="13">
    <location>
        <begin position="447"/>
        <end position="463"/>
    </location>
</feature>